<dbReference type="PANTHER" id="PTHR33361">
    <property type="entry name" value="GLR0591 PROTEIN"/>
    <property type="match status" value="1"/>
</dbReference>
<comment type="caution">
    <text evidence="1">The sequence shown here is derived from an EMBL/GenBank/DDBJ whole genome shotgun (WGS) entry which is preliminary data.</text>
</comment>
<name>A0ABR6EEZ0_9ACTN</name>
<sequence length="563" mass="62527">MSDTTQTTETAPLPRDVADRYVGELVALDPVAGTYLGIADDEGRLPDFSPDGLTELAELRRRTLRTLEATGLPADDDGTERRCARLLHERLTAELAVHDAGEELRAVSNLSSPLHSVRTVFTVMPTENEQDWRDVARRLRAVPDALAGYRASLAEGLRRDLPAGPRQVETVLGQLTEWLRGEGWFGAFVADGPEPLRADLASAATEATRALAELRDWLADTYAPGVRGAPETVGRERYARWTRYWNGTDLDLEEAYEYGWSEYHRIHAEMRAEAGKILPDATDPWHVLRHLDDHGEAVEGVDEVRAWLQDLMDEAVSALDGTHFHLADRVRRVESRIAPPGGAAAPYYTPPSLDFSRPGRTWLPTMGQTRFPVYDLVSTWYHEGVPGHHLQLAQWVHVADRLSRYQTTAGGVSANMEGWALYAERLMDELGFLHNAERRLGYLDAQMMRSTRVIVDIGMHLGLAIPTHSPFRPGERWTPELAQEFFGAHSGRPADFVESELVRYLGLPGQAIGYKLGERAWLAGRDAARRAHGAAFDAKSWHMAALSLGSLGLDDLVAELSAL</sequence>
<dbReference type="InterPro" id="IPR010281">
    <property type="entry name" value="DUF885"/>
</dbReference>
<accession>A0ABR6EEZ0</accession>
<proteinExistence type="predicted"/>
<evidence type="ECO:0000313" key="2">
    <source>
        <dbReference type="Proteomes" id="UP000766698"/>
    </source>
</evidence>
<protein>
    <submittedName>
        <fullName evidence="1">DUF885 domain-containing protein</fullName>
    </submittedName>
</protein>
<dbReference type="Pfam" id="PF05960">
    <property type="entry name" value="DUF885"/>
    <property type="match status" value="1"/>
</dbReference>
<organism evidence="1 2">
    <name type="scientific">Streptomyces durbertensis</name>
    <dbReference type="NCBI Taxonomy" id="2448886"/>
    <lineage>
        <taxon>Bacteria</taxon>
        <taxon>Bacillati</taxon>
        <taxon>Actinomycetota</taxon>
        <taxon>Actinomycetes</taxon>
        <taxon>Kitasatosporales</taxon>
        <taxon>Streptomycetaceae</taxon>
        <taxon>Streptomyces</taxon>
    </lineage>
</organism>
<keyword evidence="2" id="KW-1185">Reference proteome</keyword>
<dbReference type="EMBL" id="WMLF01000107">
    <property type="protein sequence ID" value="MBB1243892.1"/>
    <property type="molecule type" value="Genomic_DNA"/>
</dbReference>
<gene>
    <name evidence="1" type="ORF">GL263_10025</name>
</gene>
<dbReference type="RefSeq" id="WP_182855255.1">
    <property type="nucleotide sequence ID" value="NZ_WMLF01000107.1"/>
</dbReference>
<reference evidence="2" key="1">
    <citation type="journal article" date="2020" name="Syst. Appl. Microbiol.">
        <title>Streptomyces alkaliterrae sp. nov., isolated from an alkaline soil, and emended descriptions of Streptomyces alkaliphilus, Streptomyces calidiresistens and Streptomyces durbertensis.</title>
        <authorList>
            <person name="Swiecimska M."/>
            <person name="Golinska P."/>
            <person name="Nouioui I."/>
            <person name="Wypij M."/>
            <person name="Rai M."/>
            <person name="Sangal V."/>
            <person name="Goodfellow M."/>
        </authorList>
    </citation>
    <scope>NUCLEOTIDE SEQUENCE [LARGE SCALE GENOMIC DNA]</scope>
    <source>
        <strain evidence="2">DSM 104538</strain>
    </source>
</reference>
<evidence type="ECO:0000313" key="1">
    <source>
        <dbReference type="EMBL" id="MBB1243892.1"/>
    </source>
</evidence>
<dbReference type="Proteomes" id="UP000766698">
    <property type="component" value="Unassembled WGS sequence"/>
</dbReference>
<dbReference type="PANTHER" id="PTHR33361:SF2">
    <property type="entry name" value="DUF885 DOMAIN-CONTAINING PROTEIN"/>
    <property type="match status" value="1"/>
</dbReference>